<accession>A0A553K1L8</accession>
<gene>
    <name evidence="1" type="ORF">FOJ82_05585</name>
</gene>
<dbReference type="AlphaFoldDB" id="A0A553K1L8"/>
<evidence type="ECO:0000313" key="2">
    <source>
        <dbReference type="Proteomes" id="UP000317638"/>
    </source>
</evidence>
<organism evidence="1 2">
    <name type="scientific">Tessaracoccus rhinocerotis</name>
    <dbReference type="NCBI Taxonomy" id="1689449"/>
    <lineage>
        <taxon>Bacteria</taxon>
        <taxon>Bacillati</taxon>
        <taxon>Actinomycetota</taxon>
        <taxon>Actinomycetes</taxon>
        <taxon>Propionibacteriales</taxon>
        <taxon>Propionibacteriaceae</taxon>
        <taxon>Tessaracoccus</taxon>
    </lineage>
</organism>
<dbReference type="Proteomes" id="UP000317638">
    <property type="component" value="Unassembled WGS sequence"/>
</dbReference>
<dbReference type="OrthoDB" id="3730433at2"/>
<evidence type="ECO:0000313" key="1">
    <source>
        <dbReference type="EMBL" id="TRY18594.1"/>
    </source>
</evidence>
<sequence length="152" mass="16751">MIDYARIYAAQLLELLRPSERAVDAISVDYAAGRERPDDDHPDGGAGSMAGMLAKAARLTPFLVLTERRLLVVDELGDPERQAVTWAVPLERVAVVRHDPRPPVDLGRILVGFDDSSLVRLRAGLLLPFAARRFARAFADLQGNSRPRRGRG</sequence>
<comment type="caution">
    <text evidence="1">The sequence shown here is derived from an EMBL/GenBank/DDBJ whole genome shotgun (WGS) entry which is preliminary data.</text>
</comment>
<keyword evidence="2" id="KW-1185">Reference proteome</keyword>
<reference evidence="1 2" key="1">
    <citation type="submission" date="2019-07" db="EMBL/GenBank/DDBJ databases">
        <authorList>
            <person name="Zhou L.-Y."/>
        </authorList>
    </citation>
    <scope>NUCLEOTIDE SEQUENCE [LARGE SCALE GENOMIC DNA]</scope>
    <source>
        <strain evidence="1 2">YIM 101269</strain>
    </source>
</reference>
<name>A0A553K1L8_9ACTN</name>
<dbReference type="EMBL" id="VKKG01000002">
    <property type="protein sequence ID" value="TRY18594.1"/>
    <property type="molecule type" value="Genomic_DNA"/>
</dbReference>
<protein>
    <submittedName>
        <fullName evidence="1">Uncharacterized protein</fullName>
    </submittedName>
</protein>
<proteinExistence type="predicted"/>
<dbReference type="RefSeq" id="WP_143937489.1">
    <property type="nucleotide sequence ID" value="NZ_VKKG01000002.1"/>
</dbReference>